<evidence type="ECO:0000313" key="1">
    <source>
        <dbReference type="EMBL" id="KOG00673.1"/>
    </source>
</evidence>
<reference evidence="1" key="1">
    <citation type="submission" date="2015-07" db="EMBL/GenBank/DDBJ databases">
        <title>MeaNS - Measles Nucleotide Surveillance Program.</title>
        <authorList>
            <person name="Tran T."/>
            <person name="Druce J."/>
        </authorList>
    </citation>
    <scope>NUCLEOTIDE SEQUENCE</scope>
    <source>
        <strain evidence="1">UCB-OBI-ISO-001</strain>
        <tissue evidence="1">Gonad</tissue>
    </source>
</reference>
<organism evidence="1">
    <name type="scientific">Octopus bimaculoides</name>
    <name type="common">California two-spotted octopus</name>
    <dbReference type="NCBI Taxonomy" id="37653"/>
    <lineage>
        <taxon>Eukaryota</taxon>
        <taxon>Metazoa</taxon>
        <taxon>Spiralia</taxon>
        <taxon>Lophotrochozoa</taxon>
        <taxon>Mollusca</taxon>
        <taxon>Cephalopoda</taxon>
        <taxon>Coleoidea</taxon>
        <taxon>Octopodiformes</taxon>
        <taxon>Octopoda</taxon>
        <taxon>Incirrata</taxon>
        <taxon>Octopodidae</taxon>
        <taxon>Octopus</taxon>
    </lineage>
</organism>
<dbReference type="AlphaFoldDB" id="A0A0L8IGU8"/>
<dbReference type="STRING" id="37653.A0A0L8IGU8"/>
<proteinExistence type="predicted"/>
<accession>A0A0L8IGU8</accession>
<name>A0A0L8IGU8_OCTBM</name>
<dbReference type="EMBL" id="KQ415767">
    <property type="protein sequence ID" value="KOG00673.1"/>
    <property type="molecule type" value="Genomic_DNA"/>
</dbReference>
<evidence type="ECO:0008006" key="2">
    <source>
        <dbReference type="Google" id="ProtNLM"/>
    </source>
</evidence>
<dbReference type="GO" id="GO:0006260">
    <property type="term" value="P:DNA replication"/>
    <property type="evidence" value="ECO:0007669"/>
    <property type="project" value="TreeGrafter"/>
</dbReference>
<dbReference type="InterPro" id="IPR027417">
    <property type="entry name" value="P-loop_NTPase"/>
</dbReference>
<dbReference type="PANTHER" id="PTHR23274:SF51">
    <property type="entry name" value="OS03G0423850 PROTEIN"/>
    <property type="match status" value="1"/>
</dbReference>
<sequence length="135" mass="14588">MLLRNVEPPELCNSTRLIIKKIETLILTTTILIGPSAGLTKLLTPMSVSHSAVPFGFTRRQFPLKVCFAMSINKAQGQSLQVVGLNLRATVNYTSDAPVSAVHTIRATPGTLSTKTLCSNTFEPTTFTLPSLESL</sequence>
<dbReference type="SUPFAM" id="SSF52540">
    <property type="entry name" value="P-loop containing nucleoside triphosphate hydrolases"/>
    <property type="match status" value="1"/>
</dbReference>
<dbReference type="GO" id="GO:0005657">
    <property type="term" value="C:replication fork"/>
    <property type="evidence" value="ECO:0007669"/>
    <property type="project" value="TreeGrafter"/>
</dbReference>
<protein>
    <recommendedName>
        <fullName evidence="2">ATP-dependent DNA helicase</fullName>
    </recommendedName>
</protein>
<dbReference type="PANTHER" id="PTHR23274">
    <property type="entry name" value="DNA HELICASE-RELATED"/>
    <property type="match status" value="1"/>
</dbReference>
<gene>
    <name evidence="1" type="ORF">OCBIM_22038794mg</name>
</gene>